<evidence type="ECO:0000313" key="4">
    <source>
        <dbReference type="Proteomes" id="UP000475928"/>
    </source>
</evidence>
<dbReference type="NCBIfam" id="TIGR02276">
    <property type="entry name" value="beta_rpt_yvtn"/>
    <property type="match status" value="2"/>
</dbReference>
<gene>
    <name evidence="3" type="ORF">Hs20B_10210</name>
</gene>
<accession>A0A6A0B7I4</accession>
<dbReference type="InterPro" id="IPR011048">
    <property type="entry name" value="Haem_d1_sf"/>
</dbReference>
<dbReference type="AlphaFoldDB" id="A0A6A0B7I4"/>
<dbReference type="Pfam" id="PF21783">
    <property type="entry name" value="YNCE"/>
    <property type="match status" value="1"/>
</dbReference>
<dbReference type="EMBL" id="BLLH01000004">
    <property type="protein sequence ID" value="GFH40623.1"/>
    <property type="molecule type" value="Genomic_DNA"/>
</dbReference>
<dbReference type="InterPro" id="IPR051200">
    <property type="entry name" value="Host-pathogen_enzymatic-act"/>
</dbReference>
<keyword evidence="1" id="KW-0732">Signal</keyword>
<evidence type="ECO:0000256" key="1">
    <source>
        <dbReference type="ARBA" id="ARBA00022729"/>
    </source>
</evidence>
<keyword evidence="4" id="KW-1185">Reference proteome</keyword>
<reference evidence="3 4" key="1">
    <citation type="submission" date="2020-02" db="EMBL/GenBank/DDBJ databases">
        <title>Draft genome sequence of Lactococcus sp. Hs20B0-1.</title>
        <authorList>
            <person name="Noda S."/>
            <person name="Yuki M."/>
            <person name="Ohkuma M."/>
        </authorList>
    </citation>
    <scope>NUCLEOTIDE SEQUENCE [LARGE SCALE GENOMIC DNA]</scope>
    <source>
        <strain evidence="3 4">Hs20B0-1</strain>
    </source>
</reference>
<dbReference type="InterPro" id="IPR015943">
    <property type="entry name" value="WD40/YVTN_repeat-like_dom_sf"/>
</dbReference>
<organism evidence="3 4">
    <name type="scientific">Pseudolactococcus insecticola</name>
    <dbReference type="NCBI Taxonomy" id="2709158"/>
    <lineage>
        <taxon>Bacteria</taxon>
        <taxon>Bacillati</taxon>
        <taxon>Bacillota</taxon>
        <taxon>Bacilli</taxon>
        <taxon>Lactobacillales</taxon>
        <taxon>Streptococcaceae</taxon>
        <taxon>Pseudolactococcus</taxon>
    </lineage>
</organism>
<dbReference type="SUPFAM" id="SSF51004">
    <property type="entry name" value="C-terminal (heme d1) domain of cytochrome cd1-nitrite reductase"/>
    <property type="match status" value="1"/>
</dbReference>
<dbReference type="InterPro" id="IPR048433">
    <property type="entry name" value="YNCE-like_beta-prop"/>
</dbReference>
<protein>
    <recommendedName>
        <fullName evidence="2">YNCE-like beta-propeller domain-containing protein</fullName>
    </recommendedName>
</protein>
<dbReference type="Gene3D" id="2.130.10.10">
    <property type="entry name" value="YVTN repeat-like/Quinoprotein amine dehydrogenase"/>
    <property type="match status" value="2"/>
</dbReference>
<dbReference type="InterPro" id="IPR011964">
    <property type="entry name" value="YVTN_b-propeller_repeat"/>
</dbReference>
<name>A0A6A0B7I4_9LACT</name>
<dbReference type="Proteomes" id="UP000475928">
    <property type="component" value="Unassembled WGS sequence"/>
</dbReference>
<proteinExistence type="predicted"/>
<comment type="caution">
    <text evidence="3">The sequence shown here is derived from an EMBL/GenBank/DDBJ whole genome shotgun (WGS) entry which is preliminary data.</text>
</comment>
<dbReference type="PANTHER" id="PTHR47197">
    <property type="entry name" value="PROTEIN NIRF"/>
    <property type="match status" value="1"/>
</dbReference>
<dbReference type="RefSeq" id="WP_172356312.1">
    <property type="nucleotide sequence ID" value="NZ_BLLH01000004.1"/>
</dbReference>
<dbReference type="PANTHER" id="PTHR47197:SF3">
    <property type="entry name" value="DIHYDRO-HEME D1 DEHYDROGENASE"/>
    <property type="match status" value="1"/>
</dbReference>
<evidence type="ECO:0000313" key="3">
    <source>
        <dbReference type="EMBL" id="GFH40623.1"/>
    </source>
</evidence>
<sequence length="337" mass="36054">MSKFAFVTNTDSNTLSVVDLQTTEELKQIDIGESPRGAMAVDKVRGYGFVSNCAGNTISVINILEAESQGEIEVGLAPRGVDISPDNKWLFVANSGSATVTIIDLSTHEVVHTVAVERNPRQLQVSPNGKFVSVPNFGSDSISIINVDNSNIKNTKNIANINLGKYTRPYHAFPSEDGQLVFTANTFSHTVSVVSVADKKVIKTISVGYNPRAVITEPSGKYLIVSAEASNALCIIDRQTYQEIKRIDVGATPRGMDINTDNNTVCSTSFQRNHLFGAPSLGSTDASGDSVTVISLDTLTRVGNLPSGLGACSVKIIETDDVINGELIEANLNLVYV</sequence>
<feature type="domain" description="YNCE-like beta-propeller" evidence="2">
    <location>
        <begin position="49"/>
        <end position="160"/>
    </location>
</feature>
<evidence type="ECO:0000259" key="2">
    <source>
        <dbReference type="Pfam" id="PF21783"/>
    </source>
</evidence>